<accession>A0A9P0MRM0</accession>
<dbReference type="EMBL" id="OV725082">
    <property type="protein sequence ID" value="CAH1404633.1"/>
    <property type="molecule type" value="Genomic_DNA"/>
</dbReference>
<sequence>MSNKKGSEKRRYLWTPVAAGNGYDQSELINQAENPGHFLPAGRMGRKPNINLRSDCIAASMVARPSRSTNLMNDCDCGSELLEYFPVLRWVLRHGLAIEPCGDADGD</sequence>
<keyword evidence="2" id="KW-1185">Reference proteome</keyword>
<evidence type="ECO:0000313" key="1">
    <source>
        <dbReference type="EMBL" id="CAH1404633.1"/>
    </source>
</evidence>
<reference evidence="1" key="1">
    <citation type="submission" date="2022-01" db="EMBL/GenBank/DDBJ databases">
        <authorList>
            <person name="King R."/>
        </authorList>
    </citation>
    <scope>NUCLEOTIDE SEQUENCE</scope>
</reference>
<proteinExistence type="predicted"/>
<dbReference type="AlphaFoldDB" id="A0A9P0MRM0"/>
<organism evidence="1 2">
    <name type="scientific">Nezara viridula</name>
    <name type="common">Southern green stink bug</name>
    <name type="synonym">Cimex viridulus</name>
    <dbReference type="NCBI Taxonomy" id="85310"/>
    <lineage>
        <taxon>Eukaryota</taxon>
        <taxon>Metazoa</taxon>
        <taxon>Ecdysozoa</taxon>
        <taxon>Arthropoda</taxon>
        <taxon>Hexapoda</taxon>
        <taxon>Insecta</taxon>
        <taxon>Pterygota</taxon>
        <taxon>Neoptera</taxon>
        <taxon>Paraneoptera</taxon>
        <taxon>Hemiptera</taxon>
        <taxon>Heteroptera</taxon>
        <taxon>Panheteroptera</taxon>
        <taxon>Pentatomomorpha</taxon>
        <taxon>Pentatomoidea</taxon>
        <taxon>Pentatomidae</taxon>
        <taxon>Pentatominae</taxon>
        <taxon>Nezara</taxon>
    </lineage>
</organism>
<evidence type="ECO:0000313" key="2">
    <source>
        <dbReference type="Proteomes" id="UP001152798"/>
    </source>
</evidence>
<dbReference type="OrthoDB" id="10574845at2759"/>
<name>A0A9P0MRM0_NEZVI</name>
<protein>
    <submittedName>
        <fullName evidence="1">Uncharacterized protein</fullName>
    </submittedName>
</protein>
<gene>
    <name evidence="1" type="ORF">NEZAVI_LOCUS13006</name>
</gene>
<dbReference type="Proteomes" id="UP001152798">
    <property type="component" value="Chromosome 6"/>
</dbReference>